<protein>
    <submittedName>
        <fullName evidence="2">Uncharacterized protein</fullName>
    </submittedName>
</protein>
<dbReference type="Proteomes" id="UP001189757">
    <property type="component" value="Unassembled WGS sequence"/>
</dbReference>
<accession>A0ABM9KAN9</accession>
<organism evidence="2 3">
    <name type="scientific">Ralstonia flaminis</name>
    <dbReference type="NCBI Taxonomy" id="3058597"/>
    <lineage>
        <taxon>Bacteria</taxon>
        <taxon>Pseudomonadati</taxon>
        <taxon>Pseudomonadota</taxon>
        <taxon>Betaproteobacteria</taxon>
        <taxon>Burkholderiales</taxon>
        <taxon>Burkholderiaceae</taxon>
        <taxon>Ralstonia</taxon>
    </lineage>
</organism>
<proteinExistence type="predicted"/>
<evidence type="ECO:0000313" key="2">
    <source>
        <dbReference type="EMBL" id="CAJ0822173.1"/>
    </source>
</evidence>
<comment type="caution">
    <text evidence="2">The sequence shown here is derived from an EMBL/GenBank/DDBJ whole genome shotgun (WGS) entry which is preliminary data.</text>
</comment>
<evidence type="ECO:0000313" key="3">
    <source>
        <dbReference type="Proteomes" id="UP001189757"/>
    </source>
</evidence>
<gene>
    <name evidence="2" type="ORF">LMG18101_04876</name>
</gene>
<feature type="region of interest" description="Disordered" evidence="1">
    <location>
        <begin position="46"/>
        <end position="86"/>
    </location>
</feature>
<evidence type="ECO:0000256" key="1">
    <source>
        <dbReference type="SAM" id="MobiDB-lite"/>
    </source>
</evidence>
<reference evidence="2 3" key="1">
    <citation type="submission" date="2023-07" db="EMBL/GenBank/DDBJ databases">
        <authorList>
            <person name="Peeters C."/>
        </authorList>
    </citation>
    <scope>NUCLEOTIDE SEQUENCE [LARGE SCALE GENOMIC DNA]</scope>
    <source>
        <strain evidence="2 3">LMG 18101</strain>
    </source>
</reference>
<dbReference type="EMBL" id="CATZLL010000020">
    <property type="protein sequence ID" value="CAJ0822173.1"/>
    <property type="molecule type" value="Genomic_DNA"/>
</dbReference>
<sequence length="86" mass="9446">MQEKTGGSRRFAYPAERNTQFMTPIADPIVKKTDLEKLKGLKIANSLKRDSQRAGKPGQGTGRAIPQNKLLKALLGKPAEDEPKKS</sequence>
<keyword evidence="3" id="KW-1185">Reference proteome</keyword>
<name>A0ABM9KAN9_9RALS</name>